<dbReference type="EMBL" id="BSXS01001546">
    <property type="protein sequence ID" value="GME76493.1"/>
    <property type="molecule type" value="Genomic_DNA"/>
</dbReference>
<keyword evidence="2" id="KW-1185">Reference proteome</keyword>
<dbReference type="Proteomes" id="UP001165064">
    <property type="component" value="Unassembled WGS sequence"/>
</dbReference>
<protein>
    <submittedName>
        <fullName evidence="1">Unnamed protein product</fullName>
    </submittedName>
</protein>
<evidence type="ECO:0000313" key="1">
    <source>
        <dbReference type="EMBL" id="GME76493.1"/>
    </source>
</evidence>
<comment type="caution">
    <text evidence="1">The sequence shown here is derived from an EMBL/GenBank/DDBJ whole genome shotgun (WGS) entry which is preliminary data.</text>
</comment>
<proteinExistence type="predicted"/>
<reference evidence="1" key="1">
    <citation type="submission" date="2023-04" db="EMBL/GenBank/DDBJ databases">
        <title>Ambrosiozyma monospora NBRC 10751.</title>
        <authorList>
            <person name="Ichikawa N."/>
            <person name="Sato H."/>
            <person name="Tonouchi N."/>
        </authorList>
    </citation>
    <scope>NUCLEOTIDE SEQUENCE</scope>
    <source>
        <strain evidence="1">NBRC 10751</strain>
    </source>
</reference>
<gene>
    <name evidence="1" type="ORF">Amon02_000263400</name>
</gene>
<organism evidence="1 2">
    <name type="scientific">Ambrosiozyma monospora</name>
    <name type="common">Yeast</name>
    <name type="synonym">Endomycopsis monosporus</name>
    <dbReference type="NCBI Taxonomy" id="43982"/>
    <lineage>
        <taxon>Eukaryota</taxon>
        <taxon>Fungi</taxon>
        <taxon>Dikarya</taxon>
        <taxon>Ascomycota</taxon>
        <taxon>Saccharomycotina</taxon>
        <taxon>Pichiomycetes</taxon>
        <taxon>Pichiales</taxon>
        <taxon>Pichiaceae</taxon>
        <taxon>Ambrosiozyma</taxon>
    </lineage>
</organism>
<name>A0ACB5SYF4_AMBMO</name>
<accession>A0ACB5SYF4</accession>
<sequence>MFGMNTMLNLTEDAIEYVSSVTKKVDTTISIRTTDINVHYGENVRPDIYSKLTRWFPYIKIISTCSGDSSPIWNTSIVPQMNKLFKLSMTYVAHKDSLVQNYSSDSLKSLVLCLHNFQGSVNLEGLINLRMLKFLKTRFPIDIKMPYSIETLTLSRCELTDSNKVWGLETPPHLKTLVICSSSPKVGPPVFYQWGDLNQLCKLVVNDASWDFKDIYVSKIFAGLVSLSLQYCASNANGILEFSSDVLSFSSLVNLKILKLKVSNFFKIWKFDAFPPMLQQFKLETEFSCGTHKSTVRHYVSIKYKLEFEMNFLTTTSMEIMDFGRMEFNQLASSGINIDISKLWMGKLNSFNFCMTKGKSVVINIPDTSVDLVNLKFLKKDNKAELKVVSPYHSSDVLKTLEVPCRY</sequence>
<evidence type="ECO:0000313" key="2">
    <source>
        <dbReference type="Proteomes" id="UP001165064"/>
    </source>
</evidence>